<dbReference type="WBParaSite" id="ACOC_0000366201-mRNA-1">
    <property type="protein sequence ID" value="ACOC_0000366201-mRNA-1"/>
    <property type="gene ID" value="ACOC_0000366201"/>
</dbReference>
<accession>A0A158PFM9</accession>
<evidence type="ECO:0000256" key="1">
    <source>
        <dbReference type="SAM" id="MobiDB-lite"/>
    </source>
</evidence>
<dbReference type="EMBL" id="UYYA01001247">
    <property type="protein sequence ID" value="VDM55248.1"/>
    <property type="molecule type" value="Genomic_DNA"/>
</dbReference>
<organism evidence="4">
    <name type="scientific">Angiostrongylus costaricensis</name>
    <name type="common">Nematode worm</name>
    <dbReference type="NCBI Taxonomy" id="334426"/>
    <lineage>
        <taxon>Eukaryota</taxon>
        <taxon>Metazoa</taxon>
        <taxon>Ecdysozoa</taxon>
        <taxon>Nematoda</taxon>
        <taxon>Chromadorea</taxon>
        <taxon>Rhabditida</taxon>
        <taxon>Rhabditina</taxon>
        <taxon>Rhabditomorpha</taxon>
        <taxon>Strongyloidea</taxon>
        <taxon>Metastrongylidae</taxon>
        <taxon>Angiostrongylus</taxon>
    </lineage>
</organism>
<feature type="compositionally biased region" description="Basic and acidic residues" evidence="1">
    <location>
        <begin position="16"/>
        <end position="25"/>
    </location>
</feature>
<reference evidence="4" key="1">
    <citation type="submission" date="2016-04" db="UniProtKB">
        <authorList>
            <consortium name="WormBaseParasite"/>
        </authorList>
    </citation>
    <scope>IDENTIFICATION</scope>
</reference>
<dbReference type="Proteomes" id="UP000267027">
    <property type="component" value="Unassembled WGS sequence"/>
</dbReference>
<evidence type="ECO:0000313" key="3">
    <source>
        <dbReference type="Proteomes" id="UP000267027"/>
    </source>
</evidence>
<keyword evidence="3" id="KW-1185">Reference proteome</keyword>
<sequence length="436" mass="48884">MPILSSNAQVIKDDFYKDSNPEIHTVDMQSPPDPDSARRRVSPTLTSSPGAFVHADDFQTNSGVSPPPEEPKPSRDYGVIYGGNDCLPKACLWEIRKPTVPRVTRPQVIPKSNDESGVTEMLRLLNKFQRLRDEQRSEQIRVAQMPEMTTSRHSQSREADNCFIIALACGGSCHTSLTGMKRLICEDDDENNDECGGTPSLTCSRSEEPRKSLSAQYIEEKLKASTVVYGKQEAIVSSTSTLPNPNVDLCPESTKPFSPESTELISSNNKEGENTHTNEFDLLDLEKHIIAGDGNPISRSLLSLVMEEDIPDFMEAVNENVTSIRFEETEPKVYTYLDEMSAKVNKEWVEGVHVDYETYQNIIAAEVEEYKKNIAELQKWRESIAAQMPQDTSTHEDREFSVDVPSSLTYSPTHNENKTMCVRIVSSFLKYSSSLP</sequence>
<protein>
    <submittedName>
        <fullName evidence="2 4">Uncharacterized protein</fullName>
    </submittedName>
</protein>
<feature type="region of interest" description="Disordered" evidence="1">
    <location>
        <begin position="253"/>
        <end position="274"/>
    </location>
</feature>
<feature type="region of interest" description="Disordered" evidence="1">
    <location>
        <begin position="190"/>
        <end position="209"/>
    </location>
</feature>
<proteinExistence type="predicted"/>
<dbReference type="OrthoDB" id="5828827at2759"/>
<gene>
    <name evidence="2" type="ORF">ACOC_LOCUS3663</name>
</gene>
<evidence type="ECO:0000313" key="4">
    <source>
        <dbReference type="WBParaSite" id="ACOC_0000366201-mRNA-1"/>
    </source>
</evidence>
<reference evidence="2 3" key="2">
    <citation type="submission" date="2018-11" db="EMBL/GenBank/DDBJ databases">
        <authorList>
            <consortium name="Pathogen Informatics"/>
        </authorList>
    </citation>
    <scope>NUCLEOTIDE SEQUENCE [LARGE SCALE GENOMIC DNA]</scope>
    <source>
        <strain evidence="2 3">Costa Rica</strain>
    </source>
</reference>
<feature type="compositionally biased region" description="Polar residues" evidence="1">
    <location>
        <begin position="255"/>
        <end position="269"/>
    </location>
</feature>
<evidence type="ECO:0000313" key="2">
    <source>
        <dbReference type="EMBL" id="VDM55248.1"/>
    </source>
</evidence>
<dbReference type="AlphaFoldDB" id="A0A158PFM9"/>
<name>A0A158PFM9_ANGCS</name>
<feature type="region of interest" description="Disordered" evidence="1">
    <location>
        <begin position="16"/>
        <end position="78"/>
    </location>
</feature>